<dbReference type="PROSITE" id="PS51352">
    <property type="entry name" value="THIOREDOXIN_2"/>
    <property type="match status" value="1"/>
</dbReference>
<evidence type="ECO:0000313" key="2">
    <source>
        <dbReference type="EMBL" id="GEK18847.1"/>
    </source>
</evidence>
<dbReference type="InterPro" id="IPR036249">
    <property type="entry name" value="Thioredoxin-like_sf"/>
</dbReference>
<dbReference type="InterPro" id="IPR013766">
    <property type="entry name" value="Thioredoxin_domain"/>
</dbReference>
<evidence type="ECO:0000259" key="1">
    <source>
        <dbReference type="PROSITE" id="PS51352"/>
    </source>
</evidence>
<dbReference type="AlphaFoldDB" id="A0A510UVY0"/>
<comment type="caution">
    <text evidence="2">The sequence shown here is derived from an EMBL/GenBank/DDBJ whole genome shotgun (WGS) entry which is preliminary data.</text>
</comment>
<sequence length="125" mass="12997">MSTAGPAAASAHAVEPPTVLTSDDLGVELGPRATVVELSSTFCQPCRMARVVLQRAVETTHGVRLVELDVAGSRGEALGARLGVLSTPTVLVLDSRGRIRDRAAGVPRLAQVRATLESVGVSDDR</sequence>
<keyword evidence="3" id="KW-1185">Reference proteome</keyword>
<dbReference type="SUPFAM" id="SSF52833">
    <property type="entry name" value="Thioredoxin-like"/>
    <property type="match status" value="1"/>
</dbReference>
<gene>
    <name evidence="2" type="ORF">CPE01_25800</name>
</gene>
<evidence type="ECO:0000313" key="3">
    <source>
        <dbReference type="Proteomes" id="UP000321386"/>
    </source>
</evidence>
<feature type="domain" description="Thioredoxin" evidence="1">
    <location>
        <begin position="1"/>
        <end position="121"/>
    </location>
</feature>
<dbReference type="Pfam" id="PF00085">
    <property type="entry name" value="Thioredoxin"/>
    <property type="match status" value="1"/>
</dbReference>
<accession>A0A510UVY0</accession>
<protein>
    <recommendedName>
        <fullName evidence="1">Thioredoxin domain-containing protein</fullName>
    </recommendedName>
</protein>
<dbReference type="Proteomes" id="UP000321386">
    <property type="component" value="Unassembled WGS sequence"/>
</dbReference>
<dbReference type="EMBL" id="BJUA01000013">
    <property type="protein sequence ID" value="GEK18847.1"/>
    <property type="molecule type" value="Genomic_DNA"/>
</dbReference>
<organism evidence="2 3">
    <name type="scientific">Cellulomonas persica</name>
    <dbReference type="NCBI Taxonomy" id="76861"/>
    <lineage>
        <taxon>Bacteria</taxon>
        <taxon>Bacillati</taxon>
        <taxon>Actinomycetota</taxon>
        <taxon>Actinomycetes</taxon>
        <taxon>Micrococcales</taxon>
        <taxon>Cellulomonadaceae</taxon>
        <taxon>Cellulomonas</taxon>
    </lineage>
</organism>
<reference evidence="2 3" key="1">
    <citation type="submission" date="2019-07" db="EMBL/GenBank/DDBJ databases">
        <title>Whole genome shotgun sequence of Cellulomonas persica NBRC 101101.</title>
        <authorList>
            <person name="Hosoyama A."/>
            <person name="Uohara A."/>
            <person name="Ohji S."/>
            <person name="Ichikawa N."/>
        </authorList>
    </citation>
    <scope>NUCLEOTIDE SEQUENCE [LARGE SCALE GENOMIC DNA]</scope>
    <source>
        <strain evidence="2 3">NBRC 101101</strain>
    </source>
</reference>
<dbReference type="Gene3D" id="3.40.30.10">
    <property type="entry name" value="Glutaredoxin"/>
    <property type="match status" value="1"/>
</dbReference>
<name>A0A510UVY0_9CELL</name>
<dbReference type="CDD" id="cd02947">
    <property type="entry name" value="TRX_family"/>
    <property type="match status" value="1"/>
</dbReference>
<proteinExistence type="predicted"/>